<feature type="region of interest" description="Disordered" evidence="8">
    <location>
        <begin position="2192"/>
        <end position="2217"/>
    </location>
</feature>
<protein>
    <submittedName>
        <fullName evidence="11">RanBP1 domain</fullName>
    </submittedName>
</protein>
<dbReference type="Gene3D" id="4.10.1060.10">
    <property type="entry name" value="Zinc finger, RanBP2-type"/>
    <property type="match status" value="2"/>
</dbReference>
<dbReference type="InterPro" id="IPR011990">
    <property type="entry name" value="TPR-like_helical_dom_sf"/>
</dbReference>
<dbReference type="SMART" id="SM00160">
    <property type="entry name" value="RanBD"/>
    <property type="match status" value="4"/>
</dbReference>
<feature type="compositionally biased region" description="Polar residues" evidence="8">
    <location>
        <begin position="2276"/>
        <end position="2293"/>
    </location>
</feature>
<dbReference type="PROSITE" id="PS50293">
    <property type="entry name" value="TPR_REGION"/>
    <property type="match status" value="1"/>
</dbReference>
<evidence type="ECO:0000259" key="10">
    <source>
        <dbReference type="PROSITE" id="PS50199"/>
    </source>
</evidence>
<dbReference type="FunFam" id="4.10.1060.10:FF:000003">
    <property type="entry name" value="E3 SUMO-protein ligase RanBP2"/>
    <property type="match status" value="1"/>
</dbReference>
<dbReference type="SMART" id="SM00547">
    <property type="entry name" value="ZnF_RBZ"/>
    <property type="match status" value="2"/>
</dbReference>
<feature type="compositionally biased region" description="Basic and acidic residues" evidence="8">
    <location>
        <begin position="822"/>
        <end position="833"/>
    </location>
</feature>
<dbReference type="PROSITE" id="PS50199">
    <property type="entry name" value="ZF_RANBP2_2"/>
    <property type="match status" value="2"/>
</dbReference>
<feature type="region of interest" description="Disordered" evidence="8">
    <location>
        <begin position="2755"/>
        <end position="2784"/>
    </location>
</feature>
<dbReference type="EMBL" id="JASPKY010000043">
    <property type="protein sequence ID" value="KAK9745995.1"/>
    <property type="molecule type" value="Genomic_DNA"/>
</dbReference>
<dbReference type="Gene3D" id="1.25.40.10">
    <property type="entry name" value="Tetratricopeptide repeat domain"/>
    <property type="match status" value="1"/>
</dbReference>
<dbReference type="Gene3D" id="2.30.29.30">
    <property type="entry name" value="Pleckstrin-homology domain (PH domain)/Phosphotyrosine-binding domain (PTB)"/>
    <property type="match status" value="5"/>
</dbReference>
<dbReference type="SUPFAM" id="SSF90209">
    <property type="entry name" value="Ran binding protein zinc finger-like"/>
    <property type="match status" value="2"/>
</dbReference>
<dbReference type="FunFam" id="1.25.40.10:FF:000582">
    <property type="entry name" value="E3 SUMO-protein ligase RanBP2"/>
    <property type="match status" value="1"/>
</dbReference>
<evidence type="ECO:0000256" key="5">
    <source>
        <dbReference type="PROSITE-ProRule" id="PRU00322"/>
    </source>
</evidence>
<dbReference type="PANTHER" id="PTHR23138">
    <property type="entry name" value="RAN BINDING PROTEIN"/>
    <property type="match status" value="1"/>
</dbReference>
<keyword evidence="6" id="KW-0802">TPR repeat</keyword>
<dbReference type="Pfam" id="PF13432">
    <property type="entry name" value="TPR_16"/>
    <property type="match status" value="1"/>
</dbReference>
<dbReference type="InterPro" id="IPR001876">
    <property type="entry name" value="Znf_RanBP2"/>
</dbReference>
<feature type="region of interest" description="Disordered" evidence="8">
    <location>
        <begin position="809"/>
        <end position="833"/>
    </location>
</feature>
<feature type="compositionally biased region" description="Basic and acidic residues" evidence="8">
    <location>
        <begin position="2576"/>
        <end position="2591"/>
    </location>
</feature>
<feature type="region of interest" description="Disordered" evidence="8">
    <location>
        <begin position="1255"/>
        <end position="1282"/>
    </location>
</feature>
<dbReference type="PROSITE" id="PS01358">
    <property type="entry name" value="ZF_RANBP2_1"/>
    <property type="match status" value="2"/>
</dbReference>
<keyword evidence="7" id="KW-0175">Coiled coil</keyword>
<evidence type="ECO:0000256" key="6">
    <source>
        <dbReference type="PROSITE-ProRule" id="PRU00339"/>
    </source>
</evidence>
<feature type="compositionally biased region" description="Basic and acidic residues" evidence="8">
    <location>
        <begin position="1935"/>
        <end position="1952"/>
    </location>
</feature>
<dbReference type="GO" id="GO:0005643">
    <property type="term" value="C:nuclear pore"/>
    <property type="evidence" value="ECO:0007669"/>
    <property type="project" value="TreeGrafter"/>
</dbReference>
<feature type="compositionally biased region" description="Acidic residues" evidence="8">
    <location>
        <begin position="1981"/>
        <end position="1990"/>
    </location>
</feature>
<dbReference type="SUPFAM" id="SSF48452">
    <property type="entry name" value="TPR-like"/>
    <property type="match status" value="1"/>
</dbReference>
<dbReference type="Proteomes" id="UP001458880">
    <property type="component" value="Unassembled WGS sequence"/>
</dbReference>
<dbReference type="PROSITE" id="PS50005">
    <property type="entry name" value="TPR"/>
    <property type="match status" value="1"/>
</dbReference>
<dbReference type="InterPro" id="IPR036443">
    <property type="entry name" value="Znf_RanBP2_sf"/>
</dbReference>
<organism evidence="11 12">
    <name type="scientific">Popillia japonica</name>
    <name type="common">Japanese beetle</name>
    <dbReference type="NCBI Taxonomy" id="7064"/>
    <lineage>
        <taxon>Eukaryota</taxon>
        <taxon>Metazoa</taxon>
        <taxon>Ecdysozoa</taxon>
        <taxon>Arthropoda</taxon>
        <taxon>Hexapoda</taxon>
        <taxon>Insecta</taxon>
        <taxon>Pterygota</taxon>
        <taxon>Neoptera</taxon>
        <taxon>Endopterygota</taxon>
        <taxon>Coleoptera</taxon>
        <taxon>Polyphaga</taxon>
        <taxon>Scarabaeiformia</taxon>
        <taxon>Scarabaeidae</taxon>
        <taxon>Rutelinae</taxon>
        <taxon>Popillia</taxon>
    </lineage>
</organism>
<feature type="domain" description="RanBD1" evidence="9">
    <location>
        <begin position="1547"/>
        <end position="1682"/>
    </location>
</feature>
<gene>
    <name evidence="11" type="ORF">QE152_g6431</name>
</gene>
<evidence type="ECO:0000256" key="1">
    <source>
        <dbReference type="ARBA" id="ARBA00022553"/>
    </source>
</evidence>
<keyword evidence="12" id="KW-1185">Reference proteome</keyword>
<dbReference type="GO" id="GO:0008270">
    <property type="term" value="F:zinc ion binding"/>
    <property type="evidence" value="ECO:0007669"/>
    <property type="project" value="UniProtKB-KW"/>
</dbReference>
<feature type="region of interest" description="Disordered" evidence="8">
    <location>
        <begin position="1931"/>
        <end position="1990"/>
    </location>
</feature>
<feature type="region of interest" description="Disordered" evidence="8">
    <location>
        <begin position="2276"/>
        <end position="2331"/>
    </location>
</feature>
<feature type="region of interest" description="Disordered" evidence="8">
    <location>
        <begin position="1414"/>
        <end position="1437"/>
    </location>
</feature>
<dbReference type="GO" id="GO:0005096">
    <property type="term" value="F:GTPase activator activity"/>
    <property type="evidence" value="ECO:0007669"/>
    <property type="project" value="TreeGrafter"/>
</dbReference>
<keyword evidence="4" id="KW-0862">Zinc</keyword>
<keyword evidence="3 5" id="KW-0863">Zinc-finger</keyword>
<evidence type="ECO:0000256" key="2">
    <source>
        <dbReference type="ARBA" id="ARBA00022723"/>
    </source>
</evidence>
<sequence length="2912" mass="326090">MFSTKQEVDRHVENCLKKINSESERNLRCFAFAKLYFKVGDYEQARRYVTIYLNIKPESAEAQQLLGRVLEKLGKIDAALEAYRTSLDLDPKQNKLVLKVCELLASDNVNFDQSGIRYFCERAQSIDPNNASIFLLKEKLILSEGKDPNDVTKLLLKEVEERPKDFNRRIRLLRHYLQNNQIKEAYEHVKRIDERIHQLAWYETAAEVLVKYQNDALKKNLNWEFWMLLIGVLEKLVDLSLDERSVQVKSSNGYVNPLFNLDQSLKVAAENIQDCPDKNLAQEFLNHYRGQLCLHFITLVYKQAKQELIKYKEAAQITLPLLFAAYQTQPLDLQSIWVSHAAENYKLLIKRWNREAAFRCSQTGHMLLAQSKDRKSTVLEKGAQCSSGLWREQLLKRIFITRDHQSKIKSSYFATCNQLVELVIRLPELNELAKYDDVAQLVHPDSLHHYIWMGLNRNLPSFKCTVFDGLPYSYKNLNNCSAESLNVLDIHAFIYCAVLCAQQQLEDQKYNIYYPSDKPSVVPAAVTSQLGTQNQAKFINAAYKMFTNDYSCDFSEVRLTLIRGIETIRCVGNHALDVKVLVKLAKIFAERSKTLEKSTEIEQNDARAELYWKTALPLLEKLKNNQTLSYAPNRLFECKSKDMSLSEIQTYIDDGRLFNAIQFMKKKDHERALSLFEGLKDPYASFYQAQIYKMKAEEQTSRNKESVTSEMRSQNIILLSRARDCLYLTFDRLRDPSVDRRHPLNSQLGTEIDKIERMLSRIDPDTSLNRNECDGMSDENMSSLGSVGDQFNYTYGNSSFVNGNLTPKNDNFNLNSTPLRLDTSRREARPSPERLDAQLRQLLASKDTAVNHILEQNKFMMESHRALLDEIRGFKDAVNNLTWSVDEMKGLKATVDDIKELQKSMDELKVSVDDLKNVTDDVLKMKKEIADLKKDTMKIKSNQISDEDLYGLDEEYSSDYNAAINSNIAAGLTPNLYPTLGRLPQPNSLPYGPALYHSMYPMLHYSGLGLPQAGSLAYAAESQLADFRAINNLSQSLGPSTAFPTPGFAQTGLPQGLPPPGISQGFIGLPPNLLQTQGLPPNPLIQTSLGQSPHSNPMIPSTSAFSTITNTTIPNQAVFATSAPNLTPTANILTTTASSFLGSTISNKAPPINVVITSSDPLPVTKSVPQPILSVTIPPQHLKGGQQKSQPHNYQIQMPVSSTVTTPSVINQPPLAISTQSILSNVPPPIYSSIEPQNKNVSLGVAIEKSLNQSFGNSSLKQDGNKSNVSSTSIEDHDPCPDFKPIIPLPDEVPVNTGEENEVPLFVERAKLFRYTNKEWRERGIGVLKILKDNNTGKVRILMRRDQVHKICANHFLTKDMTLTQMRSNEKAYIWAANDFADQEIVLEKLCVRFRTLEAGQRFQKAFEDAKRNLPDSVEDKSEKPKENKEDAVITPKSSESVPVTLMGGFVFTSTPTFKPKETSPTNVEVIPKEVVKPSPFASFSFSKPATTIPSTIAFSPVVSDFKTVQSNVEVLDIPPHKANSITSANVTDISECDLEEYEAPVDFKPIIPLPELVEVKTGEENAEILFEQKAKLLRFHQPSKEWKERGVGLMKILKYDDNTIRLIMRREQVHKVCCNHQLLKSTSFSYMPKNSKALSWYAQDFSDGALSPEMFAIKFKTEEQTKLFNNMIISIQAKLNDNNYYVSEDKPDKTSGQTKKGDKKAKADTEPKKAEVSPTNKQSGWGDKYKPKLGSWECKTCFVVNDAKTNHCVACDSPKNDMVAKNELNSGSQFSFGVKSPNPTPTSFFTATPEIKEQPLKAEPKETNSGWGNAFKPPADSWECTVCLIRNSKDDLYCISCESPKDNTVPSKEPTTKGINLDTPGFSFSFGIPTASTVSTVSSTTPSTIAVTSTSASTANVSFTFGTPITKSPATTFSFGSTLPENKQFTFTIKSDKKPDSPSTDTKKDTGKFVFGSPQKHTFDFTPRSPRRHSSGHGEEESEGSYVEEEEDNIYFKPVIPLPDKVDVKTGEEQEDVLYCHRAKLFRFTDGEWKERGIGDIKVLKKSDTGKLRVVMRREQVLKICLNHMLTKDIVYTPKDDKTWLFSAPDFSEGEIQRKQFCIRFKNAEIAKEFKKSIDTALNGAIEDKNELDDSDVEIVFETKVTPAEEEEAKRLGLPPKFMSYRQLEDCKCDECKKDDVLLKELFSPKPKSSNETSVFSPLSTTPGSSVFGTPKSNLTFSTPNFDKTKNTTATSFGSLSNTPVQSSKDEETIKSLLIKPSLFASTQLDTTNKSVTSFSSPGLVNAATNQSKKPDEKAPPSTGSSLSTFTFTLKSGSQPSPADFSNTFKNKTPATTTSAFNTSSTSSIFNSPLTTSNSTGNIFGGSSAGAGKTFFATNSHTFGNTGNIFGENKASATSTPTSFTASTTALASGDNTKAAVAPPMFGSTQFGSNVQSNDSKMFGSTQIFGTSQSKPAFATSVATLSFGSTTAPATGAPLDCTVTSSKLEEKKFDDFLKFDPNLNFCTVTSSKLEEKKFDDFLKFDPNLNFASLAKESSSVPTFSKPAADGDATPFAFMGAGAPVFGGKKATNSPKVKDGNDTSTEEKQEESTNVDEEYDPHYEPIVPLPEAIAVLTGEEDETALFNERAKLFRYDVDLKEWKERGVGQLKILYHPLNRTYRLLLRREQVHKVVLNQLITPDLFLQPMSTNEKAWCWGGYNYSEDDHCLEKLAARFKNTELSKQFYDTIQVAIKAVTDYQSTQKLIPSTLEEYVSENVSGDDERDEVEDVEGEEEEDLDYYDDDDDDDRTVMFKEKCTLSEQIGREWKPVGTGTIIIFYDSEIYGTRINFTDDCNILSNTLIGLNTVMKLNENTCTWRAVEWANNIYQWRELQAVFESEEIAERFHLTYQEGVTYAEQSDIFDNIPQYIDPE</sequence>
<feature type="compositionally biased region" description="Basic and acidic residues" evidence="8">
    <location>
        <begin position="1705"/>
        <end position="1716"/>
    </location>
</feature>
<feature type="domain" description="RanBP2-type" evidence="10">
    <location>
        <begin position="1819"/>
        <end position="1848"/>
    </location>
</feature>
<evidence type="ECO:0000259" key="9">
    <source>
        <dbReference type="PROSITE" id="PS50196"/>
    </source>
</evidence>
<keyword evidence="1" id="KW-0597">Phosphoprotein</keyword>
<evidence type="ECO:0000313" key="11">
    <source>
        <dbReference type="EMBL" id="KAK9745995.1"/>
    </source>
</evidence>
<feature type="domain" description="RanBD1" evidence="9">
    <location>
        <begin position="1996"/>
        <end position="2128"/>
    </location>
</feature>
<dbReference type="PROSITE" id="PS50196">
    <property type="entry name" value="RANBD1"/>
    <property type="match status" value="4"/>
</dbReference>
<evidence type="ECO:0000256" key="3">
    <source>
        <dbReference type="ARBA" id="ARBA00022771"/>
    </source>
</evidence>
<feature type="domain" description="RanBD1" evidence="9">
    <location>
        <begin position="2602"/>
        <end position="2738"/>
    </location>
</feature>
<name>A0AAW1MEM3_POPJA</name>
<evidence type="ECO:0000256" key="4">
    <source>
        <dbReference type="ARBA" id="ARBA00022833"/>
    </source>
</evidence>
<reference evidence="11 12" key="1">
    <citation type="journal article" date="2024" name="BMC Genomics">
        <title>De novo assembly and annotation of Popillia japonica's genome with initial clues to its potential as an invasive pest.</title>
        <authorList>
            <person name="Cucini C."/>
            <person name="Boschi S."/>
            <person name="Funari R."/>
            <person name="Cardaioli E."/>
            <person name="Iannotti N."/>
            <person name="Marturano G."/>
            <person name="Paoli F."/>
            <person name="Bruttini M."/>
            <person name="Carapelli A."/>
            <person name="Frati F."/>
            <person name="Nardi F."/>
        </authorList>
    </citation>
    <scope>NUCLEOTIDE SEQUENCE [LARGE SCALE GENOMIC DNA]</scope>
    <source>
        <strain evidence="11">DMR45628</strain>
    </source>
</reference>
<feature type="compositionally biased region" description="Acidic residues" evidence="8">
    <location>
        <begin position="2759"/>
        <end position="2784"/>
    </location>
</feature>
<feature type="compositionally biased region" description="Polar residues" evidence="8">
    <location>
        <begin position="809"/>
        <end position="818"/>
    </location>
</feature>
<feature type="coiled-coil region" evidence="7">
    <location>
        <begin position="891"/>
        <end position="935"/>
    </location>
</feature>
<evidence type="ECO:0000256" key="7">
    <source>
        <dbReference type="SAM" id="Coils"/>
    </source>
</evidence>
<feature type="compositionally biased region" description="Basic and acidic residues" evidence="8">
    <location>
        <begin position="1414"/>
        <end position="1432"/>
    </location>
</feature>
<feature type="compositionally biased region" description="Polar residues" evidence="8">
    <location>
        <begin position="2320"/>
        <end position="2331"/>
    </location>
</feature>
<comment type="caution">
    <text evidence="11">The sequence shown here is derived from an EMBL/GenBank/DDBJ whole genome shotgun (WGS) entry which is preliminary data.</text>
</comment>
<dbReference type="InterPro" id="IPR045255">
    <property type="entry name" value="RanBP1-like"/>
</dbReference>
<dbReference type="SMART" id="SM00028">
    <property type="entry name" value="TPR"/>
    <property type="match status" value="2"/>
</dbReference>
<accession>A0AAW1MEM3</accession>
<dbReference type="SUPFAM" id="SSF50729">
    <property type="entry name" value="PH domain-like"/>
    <property type="match status" value="5"/>
</dbReference>
<dbReference type="PANTHER" id="PTHR23138:SF87">
    <property type="entry name" value="E3 SUMO-PROTEIN LIGASE RANBP2"/>
    <property type="match status" value="1"/>
</dbReference>
<dbReference type="InterPro" id="IPR011993">
    <property type="entry name" value="PH-like_dom_sf"/>
</dbReference>
<dbReference type="InterPro" id="IPR000156">
    <property type="entry name" value="Ran_bind_dom"/>
</dbReference>
<feature type="region of interest" description="Disordered" evidence="8">
    <location>
        <begin position="1687"/>
        <end position="1727"/>
    </location>
</feature>
<proteinExistence type="predicted"/>
<keyword evidence="2" id="KW-0479">Metal-binding</keyword>
<dbReference type="Pfam" id="PF00638">
    <property type="entry name" value="Ran_BP1"/>
    <property type="match status" value="4"/>
</dbReference>
<dbReference type="FunFam" id="2.30.29.30:FF:000018">
    <property type="entry name" value="E3 SUMO-protein ligase RanBP2"/>
    <property type="match status" value="4"/>
</dbReference>
<feature type="domain" description="RanBD1" evidence="9">
    <location>
        <begin position="1282"/>
        <end position="1416"/>
    </location>
</feature>
<feature type="compositionally biased region" description="Low complexity" evidence="8">
    <location>
        <begin position="2303"/>
        <end position="2319"/>
    </location>
</feature>
<evidence type="ECO:0000313" key="12">
    <source>
        <dbReference type="Proteomes" id="UP001458880"/>
    </source>
</evidence>
<dbReference type="Pfam" id="PF00641">
    <property type="entry name" value="Zn_ribbon_RanBP"/>
    <property type="match status" value="2"/>
</dbReference>
<feature type="region of interest" description="Disordered" evidence="8">
    <location>
        <begin position="2569"/>
        <end position="2601"/>
    </location>
</feature>
<feature type="domain" description="RanBP2-type" evidence="10">
    <location>
        <begin position="1733"/>
        <end position="1762"/>
    </location>
</feature>
<feature type="repeat" description="TPR" evidence="6">
    <location>
        <begin position="60"/>
        <end position="93"/>
    </location>
</feature>
<dbReference type="InterPro" id="IPR019734">
    <property type="entry name" value="TPR_rpt"/>
</dbReference>
<feature type="compositionally biased region" description="Polar residues" evidence="8">
    <location>
        <begin position="1255"/>
        <end position="1273"/>
    </location>
</feature>
<evidence type="ECO:0000256" key="8">
    <source>
        <dbReference type="SAM" id="MobiDB-lite"/>
    </source>
</evidence>
<dbReference type="GO" id="GO:0005737">
    <property type="term" value="C:cytoplasm"/>
    <property type="evidence" value="ECO:0007669"/>
    <property type="project" value="TreeGrafter"/>
</dbReference>